<dbReference type="EMBL" id="SNYA01000007">
    <property type="protein sequence ID" value="TDP90222.1"/>
    <property type="molecule type" value="Genomic_DNA"/>
</dbReference>
<name>A0A4R6RTN0_9MICO</name>
<dbReference type="OrthoDB" id="9764656at2"/>
<proteinExistence type="predicted"/>
<evidence type="ECO:0000313" key="2">
    <source>
        <dbReference type="Proteomes" id="UP000295601"/>
    </source>
</evidence>
<evidence type="ECO:0000313" key="1">
    <source>
        <dbReference type="EMBL" id="TDP90222.1"/>
    </source>
</evidence>
<protein>
    <submittedName>
        <fullName evidence="1">Phosphonate transport system substrate-binding protein</fullName>
    </submittedName>
</protein>
<dbReference type="RefSeq" id="WP_133617421.1">
    <property type="nucleotide sequence ID" value="NZ_SNYA01000007.1"/>
</dbReference>
<gene>
    <name evidence="1" type="ORF">EDF62_2790</name>
</gene>
<dbReference type="AlphaFoldDB" id="A0A4R6RTN0"/>
<dbReference type="Gene3D" id="3.40.190.10">
    <property type="entry name" value="Periplasmic binding protein-like II"/>
    <property type="match status" value="2"/>
</dbReference>
<reference evidence="1 2" key="1">
    <citation type="submission" date="2019-03" db="EMBL/GenBank/DDBJ databases">
        <title>Genomic analyses of the natural microbiome of Caenorhabditis elegans.</title>
        <authorList>
            <person name="Samuel B."/>
        </authorList>
    </citation>
    <scope>NUCLEOTIDE SEQUENCE [LARGE SCALE GENOMIC DNA]</scope>
    <source>
        <strain evidence="1 2">JUb18</strain>
    </source>
</reference>
<sequence>MGKGAALAGDSLAPEIIDLLPLRRPVSRVDEPSVQEEIEMRKLTPLIAAIAAPLLAVSLVGCSSNDEAGGTQTIRFGVVPAETVEATLGNYRIFTELFEQETGLAIEILEATNVAPVVEATIAGDLDLVMLGPFAQIMARDNGAQIDTIGALVDAPTETHNSAVGLVRADSAITGLADMRGADVCFIDPGSATGYLFPSAGFLELGIDPEVDLNAIFIGDHASAVQSMLDGECAAVFTFGTNREYLDRADEFTEVWRAEVPSPGISISTELDPELRKTISEAVLKINGDFAMEQNACPADRRSDSANGEICHAVDVFWGVIPQEESYWEALREVCKITRAPACEEV</sequence>
<dbReference type="Proteomes" id="UP000295601">
    <property type="component" value="Unassembled WGS sequence"/>
</dbReference>
<organism evidence="1 2">
    <name type="scientific">Leucobacter luti</name>
    <dbReference type="NCBI Taxonomy" id="340320"/>
    <lineage>
        <taxon>Bacteria</taxon>
        <taxon>Bacillati</taxon>
        <taxon>Actinomycetota</taxon>
        <taxon>Actinomycetes</taxon>
        <taxon>Micrococcales</taxon>
        <taxon>Microbacteriaceae</taxon>
        <taxon>Leucobacter</taxon>
    </lineage>
</organism>
<dbReference type="PANTHER" id="PTHR30024:SF17">
    <property type="entry name" value="SOLUTE-BINDING PROTEIN FAMILY 3_N-TERMINAL DOMAIN-CONTAINING PROTEIN"/>
    <property type="match status" value="1"/>
</dbReference>
<keyword evidence="2" id="KW-1185">Reference proteome</keyword>
<dbReference type="Pfam" id="PF12974">
    <property type="entry name" value="Phosphonate-bd"/>
    <property type="match status" value="1"/>
</dbReference>
<dbReference type="PANTHER" id="PTHR30024">
    <property type="entry name" value="ALIPHATIC SULFONATES-BINDING PROTEIN-RELATED"/>
    <property type="match status" value="1"/>
</dbReference>
<accession>A0A4R6RTN0</accession>
<comment type="caution">
    <text evidence="1">The sequence shown here is derived from an EMBL/GenBank/DDBJ whole genome shotgun (WGS) entry which is preliminary data.</text>
</comment>
<dbReference type="SUPFAM" id="SSF53850">
    <property type="entry name" value="Periplasmic binding protein-like II"/>
    <property type="match status" value="1"/>
</dbReference>